<sequence length="446" mass="50985">MRKVNVWHLLFVLLFSILVSPAFSQAEPEVLTLERAMELALQNNIDLKRAQNNVIAATSNKRQAVMNFLPNLNGSIGYTVSNGTNFDNNSGQFVTTTFEQSSPTLSSNMNLFSAFYNHHLLHRRENELESSVYALRYSELIVRANVLLRFLNVSLDRENIKNSERRLELLQSQLEREEKREFVGVASLENVYNFRSQVANQKLTLVGLENQYKSDFLALIQTLQLNDPENYVLQDIEVQVSAEDTQVEPFQQVMAEVLENSYNVKSSFYTMQAAKNALKVSRTSYYPSVGIGAGIGTRYSTNNDGELFSQYKTFTNNYYGFQISVPIFNNFLVKNQVAQAKVGMFNAELNYKQAILDITNRIQRDYLDLVSSITSYESALENFEAQEQTFNFVQTRFDTGATDFYTYLESLNNKNNAEITLINAKYSIAFRNKILDLFRGMSSTTE</sequence>
<keyword evidence="3" id="KW-0813">Transport</keyword>
<evidence type="ECO:0000256" key="9">
    <source>
        <dbReference type="SAM" id="SignalP"/>
    </source>
</evidence>
<reference evidence="10 11" key="1">
    <citation type="journal article" date="2023" name="Microbiol. Resour. Announc.">
        <title>Complete Genome Sequence of Imperialibacter roseus strain P4T.</title>
        <authorList>
            <person name="Tizabi D.R."/>
            <person name="Bachvaroff T."/>
            <person name="Hill R.T."/>
        </authorList>
    </citation>
    <scope>NUCLEOTIDE SEQUENCE [LARGE SCALE GENOMIC DNA]</scope>
    <source>
        <strain evidence="10 11">P4T</strain>
    </source>
</reference>
<dbReference type="Proteomes" id="UP001302349">
    <property type="component" value="Chromosome"/>
</dbReference>
<evidence type="ECO:0000256" key="2">
    <source>
        <dbReference type="ARBA" id="ARBA00007613"/>
    </source>
</evidence>
<feature type="coiled-coil region" evidence="8">
    <location>
        <begin position="153"/>
        <end position="180"/>
    </location>
</feature>
<feature type="signal peptide" evidence="9">
    <location>
        <begin position="1"/>
        <end position="24"/>
    </location>
</feature>
<evidence type="ECO:0000256" key="5">
    <source>
        <dbReference type="ARBA" id="ARBA00022692"/>
    </source>
</evidence>
<dbReference type="PANTHER" id="PTHR30026:SF20">
    <property type="entry name" value="OUTER MEMBRANE PROTEIN TOLC"/>
    <property type="match status" value="1"/>
</dbReference>
<dbReference type="InterPro" id="IPR051906">
    <property type="entry name" value="TolC-like"/>
</dbReference>
<evidence type="ECO:0000256" key="3">
    <source>
        <dbReference type="ARBA" id="ARBA00022448"/>
    </source>
</evidence>
<evidence type="ECO:0000256" key="1">
    <source>
        <dbReference type="ARBA" id="ARBA00004442"/>
    </source>
</evidence>
<dbReference type="PANTHER" id="PTHR30026">
    <property type="entry name" value="OUTER MEMBRANE PROTEIN TOLC"/>
    <property type="match status" value="1"/>
</dbReference>
<dbReference type="InterPro" id="IPR003423">
    <property type="entry name" value="OMP_efflux"/>
</dbReference>
<keyword evidence="6" id="KW-0472">Membrane</keyword>
<keyword evidence="8" id="KW-0175">Coiled coil</keyword>
<dbReference type="Pfam" id="PF02321">
    <property type="entry name" value="OEP"/>
    <property type="match status" value="2"/>
</dbReference>
<evidence type="ECO:0000313" key="11">
    <source>
        <dbReference type="Proteomes" id="UP001302349"/>
    </source>
</evidence>
<name>A0ABZ0INE1_9BACT</name>
<evidence type="ECO:0000256" key="7">
    <source>
        <dbReference type="ARBA" id="ARBA00023237"/>
    </source>
</evidence>
<keyword evidence="7" id="KW-0998">Cell outer membrane</keyword>
<evidence type="ECO:0000256" key="8">
    <source>
        <dbReference type="SAM" id="Coils"/>
    </source>
</evidence>
<evidence type="ECO:0000256" key="6">
    <source>
        <dbReference type="ARBA" id="ARBA00023136"/>
    </source>
</evidence>
<gene>
    <name evidence="10" type="ORF">RT717_19280</name>
</gene>
<keyword evidence="4" id="KW-1134">Transmembrane beta strand</keyword>
<proteinExistence type="inferred from homology"/>
<feature type="chain" id="PRO_5046684452" evidence="9">
    <location>
        <begin position="25"/>
        <end position="446"/>
    </location>
</feature>
<keyword evidence="11" id="KW-1185">Reference proteome</keyword>
<keyword evidence="9" id="KW-0732">Signal</keyword>
<protein>
    <submittedName>
        <fullName evidence="10">TolC family protein</fullName>
    </submittedName>
</protein>
<accession>A0ABZ0INE1</accession>
<comment type="similarity">
    <text evidence="2">Belongs to the outer membrane factor (OMF) (TC 1.B.17) family.</text>
</comment>
<dbReference type="RefSeq" id="WP_317487988.1">
    <property type="nucleotide sequence ID" value="NZ_CP136051.1"/>
</dbReference>
<comment type="subcellular location">
    <subcellularLocation>
        <location evidence="1">Cell outer membrane</location>
    </subcellularLocation>
</comment>
<keyword evidence="5" id="KW-0812">Transmembrane</keyword>
<organism evidence="10 11">
    <name type="scientific">Imperialibacter roseus</name>
    <dbReference type="NCBI Taxonomy" id="1324217"/>
    <lineage>
        <taxon>Bacteria</taxon>
        <taxon>Pseudomonadati</taxon>
        <taxon>Bacteroidota</taxon>
        <taxon>Cytophagia</taxon>
        <taxon>Cytophagales</taxon>
        <taxon>Flammeovirgaceae</taxon>
        <taxon>Imperialibacter</taxon>
    </lineage>
</organism>
<evidence type="ECO:0000256" key="4">
    <source>
        <dbReference type="ARBA" id="ARBA00022452"/>
    </source>
</evidence>
<dbReference type="Gene3D" id="1.20.1600.10">
    <property type="entry name" value="Outer membrane efflux proteins (OEP)"/>
    <property type="match status" value="1"/>
</dbReference>
<dbReference type="SUPFAM" id="SSF56954">
    <property type="entry name" value="Outer membrane efflux proteins (OEP)"/>
    <property type="match status" value="1"/>
</dbReference>
<evidence type="ECO:0000313" key="10">
    <source>
        <dbReference type="EMBL" id="WOK05226.1"/>
    </source>
</evidence>
<dbReference type="EMBL" id="CP136051">
    <property type="protein sequence ID" value="WOK05226.1"/>
    <property type="molecule type" value="Genomic_DNA"/>
</dbReference>